<organism evidence="1 2">
    <name type="scientific">Gossypium stocksii</name>
    <dbReference type="NCBI Taxonomy" id="47602"/>
    <lineage>
        <taxon>Eukaryota</taxon>
        <taxon>Viridiplantae</taxon>
        <taxon>Streptophyta</taxon>
        <taxon>Embryophyta</taxon>
        <taxon>Tracheophyta</taxon>
        <taxon>Spermatophyta</taxon>
        <taxon>Magnoliopsida</taxon>
        <taxon>eudicotyledons</taxon>
        <taxon>Gunneridae</taxon>
        <taxon>Pentapetalae</taxon>
        <taxon>rosids</taxon>
        <taxon>malvids</taxon>
        <taxon>Malvales</taxon>
        <taxon>Malvaceae</taxon>
        <taxon>Malvoideae</taxon>
        <taxon>Gossypium</taxon>
    </lineage>
</organism>
<sequence length="127" mass="14807">MLFLQQKRPVNAFQNNHSTFLLIRTQNSNLKLAIIASIPDPLQVAVNQAFQRQNKDILSLTAGEIQQEGFIALEDICNKMKIFKDYLYGDKIIDKACDDSYLKFKWPNDRSCVCRTKKKRHLKRSIF</sequence>
<evidence type="ECO:0000313" key="2">
    <source>
        <dbReference type="Proteomes" id="UP000828251"/>
    </source>
</evidence>
<accession>A0A9D3W692</accession>
<keyword evidence="2" id="KW-1185">Reference proteome</keyword>
<name>A0A9D3W692_9ROSI</name>
<dbReference type="EMBL" id="JAIQCV010000004">
    <property type="protein sequence ID" value="KAH1108625.1"/>
    <property type="molecule type" value="Genomic_DNA"/>
</dbReference>
<evidence type="ECO:0000313" key="1">
    <source>
        <dbReference type="EMBL" id="KAH1108625.1"/>
    </source>
</evidence>
<protein>
    <submittedName>
        <fullName evidence="1">Uncharacterized protein</fullName>
    </submittedName>
</protein>
<dbReference type="Proteomes" id="UP000828251">
    <property type="component" value="Unassembled WGS sequence"/>
</dbReference>
<proteinExistence type="predicted"/>
<dbReference type="OrthoDB" id="1747335at2759"/>
<gene>
    <name evidence="1" type="ORF">J1N35_012393</name>
</gene>
<comment type="caution">
    <text evidence="1">The sequence shown here is derived from an EMBL/GenBank/DDBJ whole genome shotgun (WGS) entry which is preliminary data.</text>
</comment>
<reference evidence="1 2" key="1">
    <citation type="journal article" date="2021" name="Plant Biotechnol. J.">
        <title>Multi-omics assisted identification of the key and species-specific regulatory components of drought-tolerant mechanisms in Gossypium stocksii.</title>
        <authorList>
            <person name="Yu D."/>
            <person name="Ke L."/>
            <person name="Zhang D."/>
            <person name="Wu Y."/>
            <person name="Sun Y."/>
            <person name="Mei J."/>
            <person name="Sun J."/>
            <person name="Sun Y."/>
        </authorList>
    </citation>
    <scope>NUCLEOTIDE SEQUENCE [LARGE SCALE GENOMIC DNA]</scope>
    <source>
        <strain evidence="2">cv. E1</strain>
        <tissue evidence="1">Leaf</tissue>
    </source>
</reference>
<dbReference type="AlphaFoldDB" id="A0A9D3W692"/>